<dbReference type="NCBIfam" id="TIGR00708">
    <property type="entry name" value="cobA"/>
    <property type="match status" value="1"/>
</dbReference>
<dbReference type="GO" id="GO:0005737">
    <property type="term" value="C:cytoplasm"/>
    <property type="evidence" value="ECO:0007669"/>
    <property type="project" value="UniProtKB-SubCell"/>
</dbReference>
<keyword evidence="8" id="KW-0067">ATP-binding</keyword>
<comment type="catalytic activity">
    <reaction evidence="6 8">
        <text>2 cob(II)yrinate a,c diamide + reduced [electron-transfer flavoprotein] + 2 ATP = 2 adenosylcob(III)yrinate a,c-diamide + 2 triphosphate + oxidized [electron-transfer flavoprotein] + 3 H(+)</text>
        <dbReference type="Rhea" id="RHEA:11528"/>
        <dbReference type="Rhea" id="RHEA-COMP:10685"/>
        <dbReference type="Rhea" id="RHEA-COMP:10686"/>
        <dbReference type="ChEBI" id="CHEBI:15378"/>
        <dbReference type="ChEBI" id="CHEBI:18036"/>
        <dbReference type="ChEBI" id="CHEBI:30616"/>
        <dbReference type="ChEBI" id="CHEBI:57692"/>
        <dbReference type="ChEBI" id="CHEBI:58307"/>
        <dbReference type="ChEBI" id="CHEBI:58503"/>
        <dbReference type="ChEBI" id="CHEBI:58537"/>
        <dbReference type="EC" id="2.5.1.17"/>
    </reaction>
</comment>
<comment type="caution">
    <text evidence="9">The sequence shown here is derived from an EMBL/GenBank/DDBJ whole genome shotgun (WGS) entry which is preliminary data.</text>
</comment>
<evidence type="ECO:0000313" key="10">
    <source>
        <dbReference type="Proteomes" id="UP000197783"/>
    </source>
</evidence>
<dbReference type="PIRSF" id="PIRSF015617">
    <property type="entry name" value="Adensltrnsf_CobA"/>
    <property type="match status" value="1"/>
</dbReference>
<reference evidence="9 10" key="1">
    <citation type="submission" date="2017-03" db="EMBL/GenBank/DDBJ databases">
        <title>Genome sequence of Sphingomonas mucosissima DSM 17494.</title>
        <authorList>
            <person name="Poehlein A."/>
            <person name="Wuebbeler J.H."/>
            <person name="Steinbuechel A."/>
            <person name="Daniel R."/>
        </authorList>
    </citation>
    <scope>NUCLEOTIDE SEQUENCE [LARGE SCALE GENOMIC DNA]</scope>
    <source>
        <strain evidence="9 10">DSM 17494</strain>
    </source>
</reference>
<keyword evidence="8 9" id="KW-0808">Transferase</keyword>
<dbReference type="NCBIfam" id="NF004637">
    <property type="entry name" value="PRK05986.1"/>
    <property type="match status" value="1"/>
</dbReference>
<sequence length="223" mass="25064">MRAVVTLLRGKRDTAIARGMTDQPNDHARHNEKMRRMKVARDRMQARRTLERGLLIVHTGNGKGKSSSAFGMAIRSIGWGMRVAILQFVKGTWETGERNFFADHPSDLVSFESMGEGFTWDTQDRARDIAAARRGWDRAKELILDPEIDFVILDELNIVLADDTLPSAEALAFLKDRPLTKHICITGRGARPELTEIADLVTEFGEVKHPFNAGFNAQKGVEY</sequence>
<evidence type="ECO:0000313" key="9">
    <source>
        <dbReference type="EMBL" id="OWK29621.1"/>
    </source>
</evidence>
<keyword evidence="8" id="KW-0963">Cytoplasm</keyword>
<dbReference type="PANTHER" id="PTHR46638">
    <property type="entry name" value="CORRINOID ADENOSYLTRANSFERASE"/>
    <property type="match status" value="1"/>
</dbReference>
<organism evidence="9 10">
    <name type="scientific">Sphingomonas mucosissima</name>
    <dbReference type="NCBI Taxonomy" id="370959"/>
    <lineage>
        <taxon>Bacteria</taxon>
        <taxon>Pseudomonadati</taxon>
        <taxon>Pseudomonadota</taxon>
        <taxon>Alphaproteobacteria</taxon>
        <taxon>Sphingomonadales</taxon>
        <taxon>Sphingomonadaceae</taxon>
        <taxon>Sphingomonas</taxon>
    </lineage>
</organism>
<comment type="similarity">
    <text evidence="2 8">Belongs to the Cob(I)alamin adenosyltransferase family.</text>
</comment>
<comment type="function">
    <text evidence="5 8">Required for both de novo synthesis of the corrin ring for the assimilation of exogenous corrinoids. Participates in the adenosylation of a variety of incomplete and complete corrinoids.</text>
</comment>
<comment type="catalytic activity">
    <reaction evidence="7 8">
        <text>2 cob(II)alamin + reduced [electron-transfer flavoprotein] + 2 ATP = 2 adenosylcob(III)alamin + 2 triphosphate + oxidized [electron-transfer flavoprotein] + 3 H(+)</text>
        <dbReference type="Rhea" id="RHEA:28671"/>
        <dbReference type="Rhea" id="RHEA-COMP:10685"/>
        <dbReference type="Rhea" id="RHEA-COMP:10686"/>
        <dbReference type="ChEBI" id="CHEBI:15378"/>
        <dbReference type="ChEBI" id="CHEBI:16304"/>
        <dbReference type="ChEBI" id="CHEBI:18036"/>
        <dbReference type="ChEBI" id="CHEBI:18408"/>
        <dbReference type="ChEBI" id="CHEBI:30616"/>
        <dbReference type="ChEBI" id="CHEBI:57692"/>
        <dbReference type="ChEBI" id="CHEBI:58307"/>
        <dbReference type="EC" id="2.5.1.17"/>
    </reaction>
</comment>
<comment type="pathway">
    <text evidence="1 8">Cofactor biosynthesis; adenosylcobalamin biosynthesis; adenosylcobalamin from cob(II)yrinate a,c-diamide: step 2/7.</text>
</comment>
<keyword evidence="8" id="KW-0169">Cobalamin biosynthesis</keyword>
<keyword evidence="8" id="KW-0547">Nucleotide-binding</keyword>
<dbReference type="InterPro" id="IPR027417">
    <property type="entry name" value="P-loop_NTPase"/>
</dbReference>
<gene>
    <name evidence="9" type="primary">cobO</name>
    <name evidence="9" type="ORF">SPMU_20410</name>
</gene>
<dbReference type="UniPathway" id="UPA00148">
    <property type="reaction ID" value="UER00233"/>
</dbReference>
<evidence type="ECO:0000256" key="1">
    <source>
        <dbReference type="ARBA" id="ARBA00005121"/>
    </source>
</evidence>
<keyword evidence="4 8" id="KW-0627">Porphyrin biosynthesis</keyword>
<dbReference type="Proteomes" id="UP000197783">
    <property type="component" value="Unassembled WGS sequence"/>
</dbReference>
<dbReference type="AlphaFoldDB" id="A0A245ZIQ0"/>
<keyword evidence="10" id="KW-1185">Reference proteome</keyword>
<dbReference type="EC" id="2.5.1.17" evidence="3 8"/>
<accession>A0A245ZIQ0</accession>
<dbReference type="SUPFAM" id="SSF52540">
    <property type="entry name" value="P-loop containing nucleoside triphosphate hydrolases"/>
    <property type="match status" value="1"/>
</dbReference>
<evidence type="ECO:0000256" key="5">
    <source>
        <dbReference type="ARBA" id="ARBA00024929"/>
    </source>
</evidence>
<dbReference type="GO" id="GO:0006779">
    <property type="term" value="P:porphyrin-containing compound biosynthetic process"/>
    <property type="evidence" value="ECO:0007669"/>
    <property type="project" value="UniProtKB-UniRule"/>
</dbReference>
<dbReference type="InterPro" id="IPR003724">
    <property type="entry name" value="CblAdoTrfase_CobA"/>
</dbReference>
<evidence type="ECO:0000256" key="3">
    <source>
        <dbReference type="ARBA" id="ARBA00012454"/>
    </source>
</evidence>
<dbReference type="Pfam" id="PF02572">
    <property type="entry name" value="CobA_CobO_BtuR"/>
    <property type="match status" value="1"/>
</dbReference>
<name>A0A245ZIQ0_9SPHN</name>
<dbReference type="GO" id="GO:0005524">
    <property type="term" value="F:ATP binding"/>
    <property type="evidence" value="ECO:0007669"/>
    <property type="project" value="UniProtKB-UniRule"/>
</dbReference>
<proteinExistence type="inferred from homology"/>
<comment type="subcellular location">
    <subcellularLocation>
        <location evidence="8">Cytoplasm</location>
    </subcellularLocation>
</comment>
<evidence type="ECO:0000256" key="6">
    <source>
        <dbReference type="ARBA" id="ARBA00048555"/>
    </source>
</evidence>
<dbReference type="EMBL" id="NBBJ01000003">
    <property type="protein sequence ID" value="OWK29621.1"/>
    <property type="molecule type" value="Genomic_DNA"/>
</dbReference>
<dbReference type="GO" id="GO:0008817">
    <property type="term" value="F:corrinoid adenosyltransferase activity"/>
    <property type="evidence" value="ECO:0007669"/>
    <property type="project" value="UniProtKB-UniRule"/>
</dbReference>
<evidence type="ECO:0000256" key="7">
    <source>
        <dbReference type="ARBA" id="ARBA00048692"/>
    </source>
</evidence>
<evidence type="ECO:0000256" key="2">
    <source>
        <dbReference type="ARBA" id="ARBA00007487"/>
    </source>
</evidence>
<evidence type="ECO:0000256" key="8">
    <source>
        <dbReference type="PIRNR" id="PIRNR015617"/>
    </source>
</evidence>
<dbReference type="PANTHER" id="PTHR46638:SF1">
    <property type="entry name" value="CORRINOID ADENOSYLTRANSFERASE"/>
    <property type="match status" value="1"/>
</dbReference>
<evidence type="ECO:0000256" key="4">
    <source>
        <dbReference type="ARBA" id="ARBA00023244"/>
    </source>
</evidence>
<dbReference type="GO" id="GO:0009236">
    <property type="term" value="P:cobalamin biosynthetic process"/>
    <property type="evidence" value="ECO:0007669"/>
    <property type="project" value="UniProtKB-UniRule"/>
</dbReference>
<dbReference type="CDD" id="cd00561">
    <property type="entry name" value="CobA_ACA"/>
    <property type="match status" value="1"/>
</dbReference>
<dbReference type="Gene3D" id="3.40.50.300">
    <property type="entry name" value="P-loop containing nucleotide triphosphate hydrolases"/>
    <property type="match status" value="1"/>
</dbReference>
<protein>
    <recommendedName>
        <fullName evidence="3 8">Corrinoid adenosyltransferase</fullName>
        <ecNumber evidence="3 8">2.5.1.17</ecNumber>
    </recommendedName>
    <alternativeName>
        <fullName evidence="8">Cob(II)alamin adenosyltransferase</fullName>
    </alternativeName>
    <alternativeName>
        <fullName evidence="8">Cob(II)yrinic acid a,c-diamide adenosyltransferase</fullName>
    </alternativeName>
</protein>